<sequence>MAEVVLRGGLDSDEPDRVLLAVVIDPKGSPGEWAVAKIGDFCYVDEDDEVAYILQTDAWAERHLANGELTVDIMVYEAMLRHFDDVDLTLFEERSHHDPDAVRVLRVTGTTTHDTLPDETLVYLTPLDRLDEDDWPLVFAPPPEA</sequence>
<dbReference type="Proteomes" id="UP000481360">
    <property type="component" value="Unassembled WGS sequence"/>
</dbReference>
<keyword evidence="2" id="KW-1185">Reference proteome</keyword>
<evidence type="ECO:0000313" key="1">
    <source>
        <dbReference type="EMBL" id="NGY62482.1"/>
    </source>
</evidence>
<dbReference type="AlphaFoldDB" id="A0A7C9RWL0"/>
<reference evidence="1 2" key="1">
    <citation type="submission" date="2020-03" db="EMBL/GenBank/DDBJ databases">
        <title>Isolation and identification of active actinomycetes.</title>
        <authorList>
            <person name="Sun X."/>
        </authorList>
    </citation>
    <scope>NUCLEOTIDE SEQUENCE [LARGE SCALE GENOMIC DNA]</scope>
    <source>
        <strain evidence="1 2">NEAU-D13</strain>
    </source>
</reference>
<gene>
    <name evidence="1" type="ORF">G7043_26520</name>
</gene>
<dbReference type="RefSeq" id="WP_166049960.1">
    <property type="nucleotide sequence ID" value="NZ_JAAMPJ010000007.1"/>
</dbReference>
<evidence type="ECO:0000313" key="2">
    <source>
        <dbReference type="Proteomes" id="UP000481360"/>
    </source>
</evidence>
<name>A0A7C9RWL0_9PSEU</name>
<organism evidence="1 2">
    <name type="scientific">Lentzea alba</name>
    <dbReference type="NCBI Taxonomy" id="2714351"/>
    <lineage>
        <taxon>Bacteria</taxon>
        <taxon>Bacillati</taxon>
        <taxon>Actinomycetota</taxon>
        <taxon>Actinomycetes</taxon>
        <taxon>Pseudonocardiales</taxon>
        <taxon>Pseudonocardiaceae</taxon>
        <taxon>Lentzea</taxon>
    </lineage>
</organism>
<accession>A0A7C9RWL0</accession>
<proteinExistence type="predicted"/>
<dbReference type="EMBL" id="JAAMPJ010000007">
    <property type="protein sequence ID" value="NGY62482.1"/>
    <property type="molecule type" value="Genomic_DNA"/>
</dbReference>
<comment type="caution">
    <text evidence="1">The sequence shown here is derived from an EMBL/GenBank/DDBJ whole genome shotgun (WGS) entry which is preliminary data.</text>
</comment>
<protein>
    <submittedName>
        <fullName evidence="1">Uncharacterized protein</fullName>
    </submittedName>
</protein>